<evidence type="ECO:0000313" key="1">
    <source>
        <dbReference type="EMBL" id="SIT95123.1"/>
    </source>
</evidence>
<accession>A0A1R3XUK8</accession>
<evidence type="ECO:0008006" key="3">
    <source>
        <dbReference type="Google" id="ProtNLM"/>
    </source>
</evidence>
<dbReference type="STRING" id="1317125.SAMN05444128_3926"/>
<proteinExistence type="predicted"/>
<dbReference type="AlphaFoldDB" id="A0A1R3XUK8"/>
<evidence type="ECO:0000313" key="2">
    <source>
        <dbReference type="Proteomes" id="UP000187181"/>
    </source>
</evidence>
<dbReference type="Proteomes" id="UP000187181">
    <property type="component" value="Unassembled WGS sequence"/>
</dbReference>
<organism evidence="1 2">
    <name type="scientific">Pontibacter indicus</name>
    <dbReference type="NCBI Taxonomy" id="1317125"/>
    <lineage>
        <taxon>Bacteria</taxon>
        <taxon>Pseudomonadati</taxon>
        <taxon>Bacteroidota</taxon>
        <taxon>Cytophagia</taxon>
        <taxon>Cytophagales</taxon>
        <taxon>Hymenobacteraceae</taxon>
        <taxon>Pontibacter</taxon>
    </lineage>
</organism>
<keyword evidence="2" id="KW-1185">Reference proteome</keyword>
<dbReference type="InterPro" id="IPR025324">
    <property type="entry name" value="DUF4230"/>
</dbReference>
<protein>
    <recommendedName>
        <fullName evidence="3">DUF4230 domain-containing protein</fullName>
    </recommendedName>
</protein>
<dbReference type="Pfam" id="PF14014">
    <property type="entry name" value="DUF4230"/>
    <property type="match status" value="1"/>
</dbReference>
<sequence length="214" mass="24971">MYFLMPLIRSLFRLLPFILLFLVGWYVWRHVNDSFFGADDKQPEVIVNHNTILTTVEELGRMELVRFNFKDVVEYEKEVSRWIPNSKVMLIVTGEAVGCVDFTKLTEQDIHFQGDSLVQISLPEPEVCYYKIDHNKSKVFSKENTYFQDADLVQESYRYAEANVKEAAINSGILQQTKVNAEKVLKPMLEEITGRKVVLVPQHRIQNPEMPKKR</sequence>
<reference evidence="2" key="1">
    <citation type="submission" date="2017-01" db="EMBL/GenBank/DDBJ databases">
        <authorList>
            <person name="Varghese N."/>
            <person name="Submissions S."/>
        </authorList>
    </citation>
    <scope>NUCLEOTIDE SEQUENCE [LARGE SCALE GENOMIC DNA]</scope>
    <source>
        <strain evidence="2">LP100</strain>
    </source>
</reference>
<gene>
    <name evidence="1" type="ORF">SAMN05444128_3926</name>
</gene>
<name>A0A1R3XUK8_9BACT</name>
<dbReference type="EMBL" id="FTPP01000005">
    <property type="protein sequence ID" value="SIT95123.1"/>
    <property type="molecule type" value="Genomic_DNA"/>
</dbReference>